<dbReference type="InterPro" id="IPR028087">
    <property type="entry name" value="Tad_N"/>
</dbReference>
<comment type="caution">
    <text evidence="3">The sequence shown here is derived from an EMBL/GenBank/DDBJ whole genome shotgun (WGS) entry which is preliminary data.</text>
</comment>
<evidence type="ECO:0000313" key="3">
    <source>
        <dbReference type="EMBL" id="GAF90028.1"/>
    </source>
</evidence>
<sequence length="306" mass="31563">MENRMMRRFIVAKALEERGQGLVLAAMFMLVIVGLLALVVDAGLVLHERRQLQGAADAAALAGAVELPSSPAAAVQTAMEYVERNGIDLDDPDTTVQVTTPYDGDPDKIEVTISGEVGFFFGPVFGIDAAQIDARAVAESSGSGGGGYAILALNKTACYAFKQSGSANLTLENGGIMVNSNCSRGLKKSGSGDLTAAVIHYFQDGGYQISGSGSVTPMPSDVSERVDDPLEDWVPPEPGAPAQGSVGTAENPQLTHLMGSQGKTVYPGTYYGGLKISGSGNTTFESGIYIMAGGGLELTGSGNKTG</sequence>
<keyword evidence="1" id="KW-0812">Transmembrane</keyword>
<feature type="non-terminal residue" evidence="3">
    <location>
        <position position="306"/>
    </location>
</feature>
<evidence type="ECO:0000259" key="2">
    <source>
        <dbReference type="Pfam" id="PF13400"/>
    </source>
</evidence>
<evidence type="ECO:0000256" key="1">
    <source>
        <dbReference type="SAM" id="Phobius"/>
    </source>
</evidence>
<keyword evidence="1" id="KW-0472">Membrane</keyword>
<keyword evidence="1" id="KW-1133">Transmembrane helix</keyword>
<reference evidence="3" key="1">
    <citation type="journal article" date="2014" name="Front. Microbiol.">
        <title>High frequency of phylogenetically diverse reductive dehalogenase-homologous genes in deep subseafloor sedimentary metagenomes.</title>
        <authorList>
            <person name="Kawai M."/>
            <person name="Futagami T."/>
            <person name="Toyoda A."/>
            <person name="Takaki Y."/>
            <person name="Nishi S."/>
            <person name="Hori S."/>
            <person name="Arai W."/>
            <person name="Tsubouchi T."/>
            <person name="Morono Y."/>
            <person name="Uchiyama I."/>
            <person name="Ito T."/>
            <person name="Fujiyama A."/>
            <person name="Inagaki F."/>
            <person name="Takami H."/>
        </authorList>
    </citation>
    <scope>NUCLEOTIDE SEQUENCE</scope>
    <source>
        <strain evidence="3">Expedition CK06-06</strain>
    </source>
</reference>
<dbReference type="Pfam" id="PF13400">
    <property type="entry name" value="Tad"/>
    <property type="match status" value="1"/>
</dbReference>
<dbReference type="EMBL" id="BARS01010124">
    <property type="protein sequence ID" value="GAF90028.1"/>
    <property type="molecule type" value="Genomic_DNA"/>
</dbReference>
<protein>
    <recommendedName>
        <fullName evidence="2">Putative Flp pilus-assembly TadG-like N-terminal domain-containing protein</fullName>
    </recommendedName>
</protein>
<organism evidence="3">
    <name type="scientific">marine sediment metagenome</name>
    <dbReference type="NCBI Taxonomy" id="412755"/>
    <lineage>
        <taxon>unclassified sequences</taxon>
        <taxon>metagenomes</taxon>
        <taxon>ecological metagenomes</taxon>
    </lineage>
</organism>
<feature type="domain" description="Putative Flp pilus-assembly TadG-like N-terminal" evidence="2">
    <location>
        <begin position="19"/>
        <end position="65"/>
    </location>
</feature>
<dbReference type="AlphaFoldDB" id="X0T979"/>
<proteinExistence type="predicted"/>
<accession>X0T979</accession>
<name>X0T979_9ZZZZ</name>
<gene>
    <name evidence="3" type="ORF">S01H1_18863</name>
</gene>
<feature type="transmembrane region" description="Helical" evidence="1">
    <location>
        <begin position="21"/>
        <end position="46"/>
    </location>
</feature>